<dbReference type="Pfam" id="PF11751">
    <property type="entry name" value="PorP_SprF"/>
    <property type="match status" value="1"/>
</dbReference>
<sequence>MISVDVSFLIITGMKQCVSVFVGMWLVLCGCLTAQQDPLYSQYQFNTLVVNPAYAGSRGVLSAMLLMRRQWVGFDGAPATRAFTLHTPFTRSNVSLGLSLVHDELKPLSQSAFFADYAYALRLGDDLRLSLGIKGGISRVVTDWASLHAMPGSADPAYPSASEGRWLPNVGLGFYLYHPRFFFGVSVPKLMENDLSSQQLNQAILSGHEVRHYFVAGGWAKTLNAVWSLKPSLMARVAQAAPWSVDANLNLLYRDRLWLGGMYRFGAAYGGMVKLLLSDRWSVGYAIEYSVNDLRRYAGGTHEVMLGYEPVFKHRKVSNPRFF</sequence>
<proteinExistence type="predicted"/>
<evidence type="ECO:0000313" key="2">
    <source>
        <dbReference type="Proteomes" id="UP000249239"/>
    </source>
</evidence>
<accession>A0A2W7N398</accession>
<comment type="caution">
    <text evidence="1">The sequence shown here is derived from an EMBL/GenBank/DDBJ whole genome shotgun (WGS) entry which is preliminary data.</text>
</comment>
<protein>
    <submittedName>
        <fullName evidence="1">Type IX secretion system PorP/SprF family membrane protein</fullName>
    </submittedName>
</protein>
<dbReference type="NCBIfam" id="TIGR03519">
    <property type="entry name" value="T9SS_PorP_fam"/>
    <property type="match status" value="1"/>
</dbReference>
<dbReference type="AlphaFoldDB" id="A0A2W7N398"/>
<keyword evidence="2" id="KW-1185">Reference proteome</keyword>
<reference evidence="1 2" key="1">
    <citation type="submission" date="2018-06" db="EMBL/GenBank/DDBJ databases">
        <title>Genomic Encyclopedia of Archaeal and Bacterial Type Strains, Phase II (KMG-II): from individual species to whole genera.</title>
        <authorList>
            <person name="Goeker M."/>
        </authorList>
    </citation>
    <scope>NUCLEOTIDE SEQUENCE [LARGE SCALE GENOMIC DNA]</scope>
    <source>
        <strain evidence="1 2">DSM 6779</strain>
    </source>
</reference>
<name>A0A2W7N398_9BACT</name>
<dbReference type="Proteomes" id="UP000249239">
    <property type="component" value="Unassembled WGS sequence"/>
</dbReference>
<dbReference type="EMBL" id="QKZK01000041">
    <property type="protein sequence ID" value="PZX11294.1"/>
    <property type="molecule type" value="Genomic_DNA"/>
</dbReference>
<dbReference type="InterPro" id="IPR019861">
    <property type="entry name" value="PorP/SprF_Bacteroidetes"/>
</dbReference>
<organism evidence="1 2">
    <name type="scientific">Breznakibacter xylanolyticus</name>
    <dbReference type="NCBI Taxonomy" id="990"/>
    <lineage>
        <taxon>Bacteria</taxon>
        <taxon>Pseudomonadati</taxon>
        <taxon>Bacteroidota</taxon>
        <taxon>Bacteroidia</taxon>
        <taxon>Marinilabiliales</taxon>
        <taxon>Marinilabiliaceae</taxon>
        <taxon>Breznakibacter</taxon>
    </lineage>
</organism>
<gene>
    <name evidence="1" type="ORF">LX69_03177</name>
</gene>
<evidence type="ECO:0000313" key="1">
    <source>
        <dbReference type="EMBL" id="PZX11294.1"/>
    </source>
</evidence>